<evidence type="ECO:0000259" key="1">
    <source>
        <dbReference type="Pfam" id="PF08670"/>
    </source>
</evidence>
<proteinExistence type="predicted"/>
<feature type="domain" description="MEKHLA" evidence="1">
    <location>
        <begin position="12"/>
        <end position="153"/>
    </location>
</feature>
<name>A0A418YB94_9GAMM</name>
<protein>
    <submittedName>
        <fullName evidence="2">MEKHLA domain-containing protein</fullName>
    </submittedName>
</protein>
<accession>A0A418YB94</accession>
<dbReference type="Proteomes" id="UP000283255">
    <property type="component" value="Unassembled WGS sequence"/>
</dbReference>
<gene>
    <name evidence="2" type="ORF">D1Z90_16520</name>
</gene>
<dbReference type="InterPro" id="IPR013978">
    <property type="entry name" value="MEKHLA"/>
</dbReference>
<organism evidence="2 3">
    <name type="scientific">Motilimonas pumila</name>
    <dbReference type="NCBI Taxonomy" id="2303987"/>
    <lineage>
        <taxon>Bacteria</taxon>
        <taxon>Pseudomonadati</taxon>
        <taxon>Pseudomonadota</taxon>
        <taxon>Gammaproteobacteria</taxon>
        <taxon>Alteromonadales</taxon>
        <taxon>Alteromonadales genera incertae sedis</taxon>
        <taxon>Motilimonas</taxon>
    </lineage>
</organism>
<evidence type="ECO:0000313" key="2">
    <source>
        <dbReference type="EMBL" id="RJG40249.1"/>
    </source>
</evidence>
<keyword evidence="3" id="KW-1185">Reference proteome</keyword>
<dbReference type="OrthoDB" id="9794448at2"/>
<comment type="caution">
    <text evidence="2">The sequence shown here is derived from an EMBL/GenBank/DDBJ whole genome shotgun (WGS) entry which is preliminary data.</text>
</comment>
<evidence type="ECO:0000313" key="3">
    <source>
        <dbReference type="Proteomes" id="UP000283255"/>
    </source>
</evidence>
<dbReference type="Pfam" id="PF08670">
    <property type="entry name" value="MEKHLA"/>
    <property type="match status" value="1"/>
</dbReference>
<dbReference type="RefSeq" id="WP_119911902.1">
    <property type="nucleotide sequence ID" value="NZ_QZCH01000026.1"/>
</dbReference>
<dbReference type="AlphaFoldDB" id="A0A418YB94"/>
<reference evidence="2 3" key="2">
    <citation type="submission" date="2019-01" db="EMBL/GenBank/DDBJ databases">
        <title>Motilimonas pumilus sp. nov., isolated from the gut of sea cucumber (Apostichopus japonicus).</title>
        <authorList>
            <person name="Wang F.-Q."/>
            <person name="Ren L.-H."/>
            <person name="Lin Y.-W."/>
            <person name="Sun G.-H."/>
            <person name="Du Z.-J."/>
            <person name="Zhao J.-X."/>
            <person name="Liu X.-J."/>
            <person name="Liu L.-J."/>
        </authorList>
    </citation>
    <scope>NUCLEOTIDE SEQUENCE [LARGE SCALE GENOMIC DNA]</scope>
    <source>
        <strain evidence="2 3">PLHSC7-2</strain>
    </source>
</reference>
<dbReference type="EMBL" id="QZCH01000026">
    <property type="protein sequence ID" value="RJG40249.1"/>
    <property type="molecule type" value="Genomic_DNA"/>
</dbReference>
<sequence length="156" mass="17575">MPARQTLSFAAQHALILQQNFERCFGAPLIAKPIASADLLQALQQADFALVSHGTQADPVFNFANTTALSLFEMDLASFTQLPSRYSAQAVTQAERNQLLAQVSEDGYIDNYTGVRISASGKRFYIEQAKVWNLYDQQQKYYGQAAMFHSWRWLSQ</sequence>
<reference evidence="2 3" key="1">
    <citation type="submission" date="2018-09" db="EMBL/GenBank/DDBJ databases">
        <authorList>
            <person name="Wang F."/>
        </authorList>
    </citation>
    <scope>NUCLEOTIDE SEQUENCE [LARGE SCALE GENOMIC DNA]</scope>
    <source>
        <strain evidence="2 3">PLHSC7-2</strain>
    </source>
</reference>